<gene>
    <name evidence="2" type="ORF">GGQ98_003235</name>
</gene>
<reference evidence="2 3" key="1">
    <citation type="submission" date="2020-08" db="EMBL/GenBank/DDBJ databases">
        <title>Genomic Encyclopedia of Type Strains, Phase IV (KMG-IV): sequencing the most valuable type-strain genomes for metagenomic binning, comparative biology and taxonomic classification.</title>
        <authorList>
            <person name="Goeker M."/>
        </authorList>
    </citation>
    <scope>NUCLEOTIDE SEQUENCE [LARGE SCALE GENOMIC DNA]</scope>
    <source>
        <strain evidence="2 3">DSM 17328</strain>
    </source>
</reference>
<accession>A0A7W7F7E9</accession>
<protein>
    <recommendedName>
        <fullName evidence="1">PilZ domain-containing protein</fullName>
    </recommendedName>
</protein>
<evidence type="ECO:0000259" key="1">
    <source>
        <dbReference type="Pfam" id="PF07238"/>
    </source>
</evidence>
<dbReference type="GO" id="GO:0035438">
    <property type="term" value="F:cyclic-di-GMP binding"/>
    <property type="evidence" value="ECO:0007669"/>
    <property type="project" value="InterPro"/>
</dbReference>
<dbReference type="Proteomes" id="UP000566324">
    <property type="component" value="Unassembled WGS sequence"/>
</dbReference>
<dbReference type="RefSeq" id="WP_184071332.1">
    <property type="nucleotide sequence ID" value="NZ_JACHNZ010000048.1"/>
</dbReference>
<evidence type="ECO:0000313" key="2">
    <source>
        <dbReference type="EMBL" id="MBB4633590.1"/>
    </source>
</evidence>
<dbReference type="AlphaFoldDB" id="A0A7W7F7E9"/>
<sequence length="97" mass="10408">MSNDADNKRSATRAATNHLAGIQYRRGNLTARVIDMSMTGARLATHEQIAIGEKIVLTTVRMGARAGVVVRFVDGELGVRFTDEIAAAHEARMTPAG</sequence>
<dbReference type="Pfam" id="PF07238">
    <property type="entry name" value="PilZ"/>
    <property type="match status" value="1"/>
</dbReference>
<dbReference type="SUPFAM" id="SSF141371">
    <property type="entry name" value="PilZ domain-like"/>
    <property type="match status" value="1"/>
</dbReference>
<dbReference type="InterPro" id="IPR009875">
    <property type="entry name" value="PilZ_domain"/>
</dbReference>
<dbReference type="EMBL" id="JACHNZ010000048">
    <property type="protein sequence ID" value="MBB4633590.1"/>
    <property type="molecule type" value="Genomic_DNA"/>
</dbReference>
<organism evidence="2 3">
    <name type="scientific">Sphingosinicella soli</name>
    <dbReference type="NCBI Taxonomy" id="333708"/>
    <lineage>
        <taxon>Bacteria</taxon>
        <taxon>Pseudomonadati</taxon>
        <taxon>Pseudomonadota</taxon>
        <taxon>Alphaproteobacteria</taxon>
        <taxon>Sphingomonadales</taxon>
        <taxon>Sphingosinicellaceae</taxon>
        <taxon>Sphingosinicella</taxon>
    </lineage>
</organism>
<keyword evidence="3" id="KW-1185">Reference proteome</keyword>
<comment type="caution">
    <text evidence="2">The sequence shown here is derived from an EMBL/GenBank/DDBJ whole genome shotgun (WGS) entry which is preliminary data.</text>
</comment>
<feature type="domain" description="PilZ" evidence="1">
    <location>
        <begin position="7"/>
        <end position="90"/>
    </location>
</feature>
<name>A0A7W7F7E9_9SPHN</name>
<proteinExistence type="predicted"/>
<evidence type="ECO:0000313" key="3">
    <source>
        <dbReference type="Proteomes" id="UP000566324"/>
    </source>
</evidence>
<dbReference type="Gene3D" id="2.40.10.220">
    <property type="entry name" value="predicted glycosyltransferase like domains"/>
    <property type="match status" value="1"/>
</dbReference>